<name>A0ACC1KZT7_9FUNG</name>
<keyword evidence="2" id="KW-1185">Reference proteome</keyword>
<evidence type="ECO:0000313" key="2">
    <source>
        <dbReference type="Proteomes" id="UP001140087"/>
    </source>
</evidence>
<gene>
    <name evidence="1" type="ORF">H4R21_004183</name>
</gene>
<dbReference type="Proteomes" id="UP001140087">
    <property type="component" value="Unassembled WGS sequence"/>
</dbReference>
<dbReference type="EMBL" id="JANBUN010001516">
    <property type="protein sequence ID" value="KAJ2797777.1"/>
    <property type="molecule type" value="Genomic_DNA"/>
</dbReference>
<organism evidence="1 2">
    <name type="scientific">Coemansia helicoidea</name>
    <dbReference type="NCBI Taxonomy" id="1286919"/>
    <lineage>
        <taxon>Eukaryota</taxon>
        <taxon>Fungi</taxon>
        <taxon>Fungi incertae sedis</taxon>
        <taxon>Zoopagomycota</taxon>
        <taxon>Kickxellomycotina</taxon>
        <taxon>Kickxellomycetes</taxon>
        <taxon>Kickxellales</taxon>
        <taxon>Kickxellaceae</taxon>
        <taxon>Coemansia</taxon>
    </lineage>
</organism>
<comment type="caution">
    <text evidence="1">The sequence shown here is derived from an EMBL/GenBank/DDBJ whole genome shotgun (WGS) entry which is preliminary data.</text>
</comment>
<reference evidence="1" key="1">
    <citation type="submission" date="2022-07" db="EMBL/GenBank/DDBJ databases">
        <title>Phylogenomic reconstructions and comparative analyses of Kickxellomycotina fungi.</title>
        <authorList>
            <person name="Reynolds N.K."/>
            <person name="Stajich J.E."/>
            <person name="Barry K."/>
            <person name="Grigoriev I.V."/>
            <person name="Crous P."/>
            <person name="Smith M.E."/>
        </authorList>
    </citation>
    <scope>NUCLEOTIDE SEQUENCE</scope>
    <source>
        <strain evidence="1">BCRC 34780</strain>
    </source>
</reference>
<proteinExistence type="predicted"/>
<protein>
    <submittedName>
        <fullName evidence="1">Uncharacterized protein</fullName>
    </submittedName>
</protein>
<sequence length="589" mass="63852">MALDDPSQRSLDKIGGIIAAALFGVCLVATVWQWARHRCHPLGVLAAFLVMRIVGWMLAFIGAARDDPLLNKRGYIVNSLAFWLMMLSQLLLLARWDAARRGAQWGARSWGGTGGALVLCLVFGALDAAGQITWLNSPSDSPSATLKVASVGFVVLAGVYGLGCLFFNFREGLFYQRPSVRWVFFLSALVVAVRCVCWMLVGLDIVRFKEPKRLIFLFCLTTTFEIVAAAIWGFTRATKHLRLEGKGAATKLESLRSEPVAPAAPQPAENSILTHTVNARPSSDSEADEDAAMQAHNASTMHTAYSTSTHGMTSNSYALGAHASYYQPPSSSDPLANPWASATQPAPPGQVGAYAPRMSVYAQPSPAGLVPASPYASGMARPGQPVLVQQSPQMHPQLMQVQQQPMQLQPQPILVRQSQQMYPQQMQVQQQPVQVQQQPFLVQQSPQVRPQSMQVQPQPVLVQQSPQMYSQPMRVQPQQVHVQQHPAPLQTTSVPMYSSGTATRASPAVGFVASSQPQYVAASAPPADFAEAPYPTAQPAQVSQVAPGQAHLADYTRSVPVANSFARDDNFQESSIPPVVATMPEPRIQ</sequence>
<accession>A0ACC1KZT7</accession>
<evidence type="ECO:0000313" key="1">
    <source>
        <dbReference type="EMBL" id="KAJ2797777.1"/>
    </source>
</evidence>